<keyword evidence="1" id="KW-0732">Signal</keyword>
<name>A0A8J9TZ12_PHATR</name>
<dbReference type="InterPro" id="IPR029063">
    <property type="entry name" value="SAM-dependent_MTases_sf"/>
</dbReference>
<evidence type="ECO:0008006" key="3">
    <source>
        <dbReference type="Google" id="ProtNLM"/>
    </source>
</evidence>
<feature type="signal peptide" evidence="1">
    <location>
        <begin position="1"/>
        <end position="41"/>
    </location>
</feature>
<evidence type="ECO:0000313" key="2">
    <source>
        <dbReference type="EMBL" id="CAG9293384.1"/>
    </source>
</evidence>
<dbReference type="PANTHER" id="PTHR21451">
    <property type="entry name" value="HISTONE H3 METHYLTRANSFERASE"/>
    <property type="match status" value="1"/>
</dbReference>
<dbReference type="GO" id="GO:0031151">
    <property type="term" value="F:histone H3K79 methyltransferase activity"/>
    <property type="evidence" value="ECO:0007669"/>
    <property type="project" value="InterPro"/>
</dbReference>
<protein>
    <recommendedName>
        <fullName evidence="3">Histone-lysine N-methyltransferase, H3 lysine-79 specific</fullName>
    </recommendedName>
</protein>
<dbReference type="Proteomes" id="UP000836788">
    <property type="component" value="Chromosome 8"/>
</dbReference>
<dbReference type="PANTHER" id="PTHR21451:SF19">
    <property type="entry name" value="ACTIVATED IN BLOCKED UNFOLDED PROTEIN RESPONSE"/>
    <property type="match status" value="1"/>
</dbReference>
<dbReference type="EMBL" id="OU594949">
    <property type="protein sequence ID" value="CAG9293384.1"/>
    <property type="molecule type" value="Genomic_DNA"/>
</dbReference>
<organism evidence="2">
    <name type="scientific">Phaeodactylum tricornutum</name>
    <name type="common">Diatom</name>
    <dbReference type="NCBI Taxonomy" id="2850"/>
    <lineage>
        <taxon>Eukaryota</taxon>
        <taxon>Sar</taxon>
        <taxon>Stramenopiles</taxon>
        <taxon>Ochrophyta</taxon>
        <taxon>Bacillariophyta</taxon>
        <taxon>Bacillariophyceae</taxon>
        <taxon>Bacillariophycidae</taxon>
        <taxon>Naviculales</taxon>
        <taxon>Phaeodactylaceae</taxon>
        <taxon>Phaeodactylum</taxon>
    </lineage>
</organism>
<reference evidence="2" key="1">
    <citation type="submission" date="2022-02" db="EMBL/GenBank/DDBJ databases">
        <authorList>
            <person name="Giguere J D."/>
        </authorList>
    </citation>
    <scope>NUCLEOTIDE SEQUENCE</scope>
    <source>
        <strain evidence="2">CCAP 1055/1</strain>
    </source>
</reference>
<dbReference type="SUPFAM" id="SSF53335">
    <property type="entry name" value="S-adenosyl-L-methionine-dependent methyltransferases"/>
    <property type="match status" value="1"/>
</dbReference>
<evidence type="ECO:0000256" key="1">
    <source>
        <dbReference type="SAM" id="SignalP"/>
    </source>
</evidence>
<sequence length="408" mass="45202">MKSFIQYFQRGRNDASPNRCLTIGVLQVLLWVLAAPPEVLSFPVTPCVPNTHSQHNPTRPGVRLHQSSLVPEENPYADASVASLSGVRYSDVLSGLDRLFPPTDLDSRNALSRTDGYWPYIQNGKDPPLQLTYGEFDFYFFASLLDKAHSLFYQDSDRPVPSDWSGMTFVDVGSGTGRLVLAAAALHPSFRECRGVELLPGIHEKALATLADCPVDDEGRAQLRTMSREESGPLHTIPMAPVSFACGSFESPYVYIGDADIVFVFSSCMGHGLLDGLAQSIGRSCKPGTLVITTDYMLPLEADIAAVEDDDRVPSGRYRLELVETVEGWCWLTGGASTAYIHRVKESLWREDQGPLAERELSLEDRAFRVAWAMEKGELGDPRAFARGIHNNMVFHGIPERFYPRLDT</sequence>
<dbReference type="Gene3D" id="3.40.50.150">
    <property type="entry name" value="Vaccinia Virus protein VP39"/>
    <property type="match status" value="1"/>
</dbReference>
<dbReference type="AlphaFoldDB" id="A0A8J9TZ12"/>
<feature type="chain" id="PRO_5035443395" description="Histone-lysine N-methyltransferase, H3 lysine-79 specific" evidence="1">
    <location>
        <begin position="42"/>
        <end position="408"/>
    </location>
</feature>
<dbReference type="InterPro" id="IPR030445">
    <property type="entry name" value="H3-K79_meTrfase"/>
</dbReference>
<gene>
    <name evidence="2" type="ORF">PTTT1_LOCUS51348</name>
</gene>
<proteinExistence type="predicted"/>
<accession>A0A8J9TZ12</accession>
<dbReference type="GO" id="GO:0051726">
    <property type="term" value="P:regulation of cell cycle"/>
    <property type="evidence" value="ECO:0007669"/>
    <property type="project" value="InterPro"/>
</dbReference>